<organism evidence="3 4">
    <name type="scientific">Faecalicatena contorta</name>
    <dbReference type="NCBI Taxonomy" id="39482"/>
    <lineage>
        <taxon>Bacteria</taxon>
        <taxon>Bacillati</taxon>
        <taxon>Bacillota</taxon>
        <taxon>Clostridia</taxon>
        <taxon>Lachnospirales</taxon>
        <taxon>Lachnospiraceae</taxon>
        <taxon>Faecalicatena</taxon>
    </lineage>
</organism>
<gene>
    <name evidence="3" type="primary">mta_2</name>
    <name evidence="3" type="ORF">ERS852491_02313</name>
</gene>
<keyword evidence="1" id="KW-0238">DNA-binding</keyword>
<dbReference type="InterPro" id="IPR009061">
    <property type="entry name" value="DNA-bd_dom_put_sf"/>
</dbReference>
<dbReference type="CDD" id="cd01106">
    <property type="entry name" value="HTH_TipAL-Mta"/>
    <property type="match status" value="1"/>
</dbReference>
<dbReference type="GO" id="GO:0003700">
    <property type="term" value="F:DNA-binding transcription factor activity"/>
    <property type="evidence" value="ECO:0007669"/>
    <property type="project" value="InterPro"/>
</dbReference>
<accession>A0A174FBV6</accession>
<dbReference type="InterPro" id="IPR000551">
    <property type="entry name" value="MerR-type_HTH_dom"/>
</dbReference>
<dbReference type="Pfam" id="PF07739">
    <property type="entry name" value="TipAS"/>
    <property type="match status" value="1"/>
</dbReference>
<dbReference type="PROSITE" id="PS50937">
    <property type="entry name" value="HTH_MERR_2"/>
    <property type="match status" value="1"/>
</dbReference>
<dbReference type="PANTHER" id="PTHR30204">
    <property type="entry name" value="REDOX-CYCLING DRUG-SENSING TRANSCRIPTIONAL ACTIVATOR SOXR"/>
    <property type="match status" value="1"/>
</dbReference>
<proteinExistence type="predicted"/>
<name>A0A174FBV6_9FIRM</name>
<dbReference type="InterPro" id="IPR047057">
    <property type="entry name" value="MerR_fam"/>
</dbReference>
<dbReference type="SUPFAM" id="SSF46955">
    <property type="entry name" value="Putative DNA-binding domain"/>
    <property type="match status" value="1"/>
</dbReference>
<feature type="domain" description="HTH merR-type" evidence="2">
    <location>
        <begin position="1"/>
        <end position="61"/>
    </location>
</feature>
<dbReference type="Gene3D" id="1.10.1660.10">
    <property type="match status" value="1"/>
</dbReference>
<dbReference type="Pfam" id="PF13411">
    <property type="entry name" value="MerR_1"/>
    <property type="match status" value="1"/>
</dbReference>
<dbReference type="AlphaFoldDB" id="A0A174FBV6"/>
<evidence type="ECO:0000259" key="2">
    <source>
        <dbReference type="PROSITE" id="PS50937"/>
    </source>
</evidence>
<dbReference type="GO" id="GO:0003677">
    <property type="term" value="F:DNA binding"/>
    <property type="evidence" value="ECO:0007669"/>
    <property type="project" value="UniProtKB-KW"/>
</dbReference>
<dbReference type="InterPro" id="IPR012925">
    <property type="entry name" value="TipAS_dom"/>
</dbReference>
<evidence type="ECO:0000313" key="3">
    <source>
        <dbReference type="EMBL" id="CUO47057.1"/>
    </source>
</evidence>
<dbReference type="Proteomes" id="UP000095544">
    <property type="component" value="Unassembled WGS sequence"/>
</dbReference>
<sequence length="291" mass="34212">MSGISVRTLQYYDEIGVFKPTKVTDAGYRLYDDEALKTLQQILFFKELDFPLKDIKAIMEDPHYDKLKAFKKQKELLIVKRDRLTKLLSLLEKLEKGESCMSFEEFDLSEYIQMLEDFKQENTEEVVRHWGSVEEFDKFISKMKADEVQIAEMAIKQYGSVAKYTAAMKHSLEHFSENMEKMEQIKKNGYIEKNEALNAKLYEDITKDPKSEEVQSILDEIIKLGQETMPDVDQGEHYWEMMIDWYLHKESLIEAIDKRYGAGASRYMGEALQYYFRNEIKENDIGDAKKG</sequence>
<reference evidence="3 4" key="1">
    <citation type="submission" date="2015-09" db="EMBL/GenBank/DDBJ databases">
        <authorList>
            <consortium name="Pathogen Informatics"/>
        </authorList>
    </citation>
    <scope>NUCLEOTIDE SEQUENCE [LARGE SCALE GENOMIC DNA]</scope>
    <source>
        <strain evidence="3 4">2789STDY5834876</strain>
    </source>
</reference>
<evidence type="ECO:0000256" key="1">
    <source>
        <dbReference type="ARBA" id="ARBA00023125"/>
    </source>
</evidence>
<dbReference type="STRING" id="39482.ERS852491_02313"/>
<dbReference type="SMART" id="SM00422">
    <property type="entry name" value="HTH_MERR"/>
    <property type="match status" value="1"/>
</dbReference>
<dbReference type="EMBL" id="CYZU01000019">
    <property type="protein sequence ID" value="CUO47057.1"/>
    <property type="molecule type" value="Genomic_DNA"/>
</dbReference>
<evidence type="ECO:0000313" key="4">
    <source>
        <dbReference type="Proteomes" id="UP000095544"/>
    </source>
</evidence>
<protein>
    <submittedName>
        <fullName evidence="3">Multidrug transporter activation protein</fullName>
    </submittedName>
</protein>
<dbReference type="PANTHER" id="PTHR30204:SF90">
    <property type="entry name" value="HTH-TYPE TRANSCRIPTIONAL ACTIVATOR MTA"/>
    <property type="match status" value="1"/>
</dbReference>